<evidence type="ECO:0000256" key="4">
    <source>
        <dbReference type="ARBA" id="ARBA00022840"/>
    </source>
</evidence>
<feature type="domain" description="Biotin carboxylation" evidence="9">
    <location>
        <begin position="1"/>
        <end position="445"/>
    </location>
</feature>
<evidence type="ECO:0000256" key="1">
    <source>
        <dbReference type="ARBA" id="ARBA00022598"/>
    </source>
</evidence>
<evidence type="ECO:0000313" key="11">
    <source>
        <dbReference type="Proteomes" id="UP000256429"/>
    </source>
</evidence>
<dbReference type="GO" id="GO:0046872">
    <property type="term" value="F:metal ion binding"/>
    <property type="evidence" value="ECO:0007669"/>
    <property type="project" value="UniProtKB-KW"/>
</dbReference>
<evidence type="ECO:0000259" key="9">
    <source>
        <dbReference type="PROSITE" id="PS50979"/>
    </source>
</evidence>
<dbReference type="Proteomes" id="UP000256429">
    <property type="component" value="Unassembled WGS sequence"/>
</dbReference>
<comment type="caution">
    <text evidence="10">The sequence shown here is derived from an EMBL/GenBank/DDBJ whole genome shotgun (WGS) entry which is preliminary data.</text>
</comment>
<dbReference type="Pfam" id="PF02785">
    <property type="entry name" value="Biotin_carb_C"/>
    <property type="match status" value="1"/>
</dbReference>
<keyword evidence="2" id="KW-0479">Metal-binding</keyword>
<evidence type="ECO:0000256" key="2">
    <source>
        <dbReference type="ARBA" id="ARBA00022723"/>
    </source>
</evidence>
<organism evidence="10 11">
    <name type="scientific">Lutibacter oceani</name>
    <dbReference type="NCBI Taxonomy" id="1853311"/>
    <lineage>
        <taxon>Bacteria</taxon>
        <taxon>Pseudomonadati</taxon>
        <taxon>Bacteroidota</taxon>
        <taxon>Flavobacteriia</taxon>
        <taxon>Flavobacteriales</taxon>
        <taxon>Flavobacteriaceae</taxon>
        <taxon>Lutibacter</taxon>
    </lineage>
</organism>
<dbReference type="Pfam" id="PF02786">
    <property type="entry name" value="CPSase_L_D2"/>
    <property type="match status" value="1"/>
</dbReference>
<dbReference type="PROSITE" id="PS00867">
    <property type="entry name" value="CPSASE_2"/>
    <property type="match status" value="1"/>
</dbReference>
<dbReference type="AlphaFoldDB" id="A0A3D9RKC0"/>
<dbReference type="InterPro" id="IPR011764">
    <property type="entry name" value="Biotin_carboxylation_dom"/>
</dbReference>
<dbReference type="InterPro" id="IPR016185">
    <property type="entry name" value="PreATP-grasp_dom_sf"/>
</dbReference>
<gene>
    <name evidence="10" type="ORF">BX611_1972</name>
</gene>
<dbReference type="InterPro" id="IPR050856">
    <property type="entry name" value="Biotin_carboxylase_complex"/>
</dbReference>
<dbReference type="FunFam" id="3.30.470.20:FF:000028">
    <property type="entry name" value="Methylcrotonoyl-CoA carboxylase subunit alpha, mitochondrial"/>
    <property type="match status" value="1"/>
</dbReference>
<keyword evidence="11" id="KW-1185">Reference proteome</keyword>
<proteinExistence type="predicted"/>
<keyword evidence="6" id="KW-0092">Biotin</keyword>
<reference evidence="10 11" key="1">
    <citation type="submission" date="2018-08" db="EMBL/GenBank/DDBJ databases">
        <title>Genomic Encyclopedia of Type Strains, Phase III (KMG-III): the genomes of soil and plant-associated and newly described type strains.</title>
        <authorList>
            <person name="Whitman W."/>
        </authorList>
    </citation>
    <scope>NUCLEOTIDE SEQUENCE [LARGE SCALE GENOMIC DNA]</scope>
    <source>
        <strain evidence="10 11">325-5</strain>
    </source>
</reference>
<evidence type="ECO:0000259" key="8">
    <source>
        <dbReference type="PROSITE" id="PS50975"/>
    </source>
</evidence>
<dbReference type="PROSITE" id="PS50975">
    <property type="entry name" value="ATP_GRASP"/>
    <property type="match status" value="1"/>
</dbReference>
<dbReference type="Pfam" id="PF00289">
    <property type="entry name" value="Biotin_carb_N"/>
    <property type="match status" value="1"/>
</dbReference>
<dbReference type="InterPro" id="IPR011054">
    <property type="entry name" value="Rudment_hybrid_motif"/>
</dbReference>
<dbReference type="PANTHER" id="PTHR18866:SF33">
    <property type="entry name" value="METHYLCROTONOYL-COA CARBOXYLASE SUBUNIT ALPHA, MITOCHONDRIAL-RELATED"/>
    <property type="match status" value="1"/>
</dbReference>
<dbReference type="NCBIfam" id="TIGR00514">
    <property type="entry name" value="accC"/>
    <property type="match status" value="1"/>
</dbReference>
<dbReference type="GO" id="GO:0005524">
    <property type="term" value="F:ATP binding"/>
    <property type="evidence" value="ECO:0007669"/>
    <property type="project" value="UniProtKB-UniRule"/>
</dbReference>
<dbReference type="PANTHER" id="PTHR18866">
    <property type="entry name" value="CARBOXYLASE:PYRUVATE/ACETYL-COA/PROPIONYL-COA CARBOXYLASE"/>
    <property type="match status" value="1"/>
</dbReference>
<dbReference type="InterPro" id="IPR011761">
    <property type="entry name" value="ATP-grasp"/>
</dbReference>
<dbReference type="GO" id="GO:2001295">
    <property type="term" value="P:malonyl-CoA biosynthetic process"/>
    <property type="evidence" value="ECO:0007669"/>
    <property type="project" value="UniProtKB-UniPathway"/>
</dbReference>
<dbReference type="PROSITE" id="PS50979">
    <property type="entry name" value="BC"/>
    <property type="match status" value="1"/>
</dbReference>
<dbReference type="SMART" id="SM00878">
    <property type="entry name" value="Biotin_carb_C"/>
    <property type="match status" value="1"/>
</dbReference>
<keyword evidence="4 7" id="KW-0067">ATP-binding</keyword>
<evidence type="ECO:0000313" key="10">
    <source>
        <dbReference type="EMBL" id="REE80330.1"/>
    </source>
</evidence>
<dbReference type="InterPro" id="IPR005482">
    <property type="entry name" value="Biotin_COase_C"/>
</dbReference>
<feature type="domain" description="ATP-grasp" evidence="8">
    <location>
        <begin position="119"/>
        <end position="316"/>
    </location>
</feature>
<dbReference type="RefSeq" id="WP_115881913.1">
    <property type="nucleotide sequence ID" value="NZ_QTTQ01000011.1"/>
</dbReference>
<evidence type="ECO:0000256" key="7">
    <source>
        <dbReference type="PROSITE-ProRule" id="PRU00409"/>
    </source>
</evidence>
<dbReference type="PROSITE" id="PS00866">
    <property type="entry name" value="CPSASE_1"/>
    <property type="match status" value="1"/>
</dbReference>
<dbReference type="NCBIfam" id="NF006367">
    <property type="entry name" value="PRK08591.1"/>
    <property type="match status" value="1"/>
</dbReference>
<evidence type="ECO:0000256" key="3">
    <source>
        <dbReference type="ARBA" id="ARBA00022741"/>
    </source>
</evidence>
<evidence type="ECO:0000256" key="5">
    <source>
        <dbReference type="ARBA" id="ARBA00022842"/>
    </source>
</evidence>
<dbReference type="SUPFAM" id="SSF51246">
    <property type="entry name" value="Rudiment single hybrid motif"/>
    <property type="match status" value="1"/>
</dbReference>
<dbReference type="InterPro" id="IPR004549">
    <property type="entry name" value="Acetyl_CoA_COase_biotin_COase"/>
</dbReference>
<evidence type="ECO:0000256" key="6">
    <source>
        <dbReference type="ARBA" id="ARBA00023267"/>
    </source>
</evidence>
<dbReference type="FunFam" id="3.30.1490.20:FF:000018">
    <property type="entry name" value="Biotin carboxylase"/>
    <property type="match status" value="1"/>
</dbReference>
<dbReference type="Gene3D" id="3.30.470.20">
    <property type="entry name" value="ATP-grasp fold, B domain"/>
    <property type="match status" value="1"/>
</dbReference>
<sequence>MKKILIANRGEIAIRVMKTARKMGIKTVAVYSKADRNAPHVRFADESVCIGEAPSNKSYLRGDKIIKEAKKLQVDGIHPGYGFLSENANFAELCEKNNIIFIGPKSKSIKMMGDKLAAKDAVKDYNIPMVPGVDRAVTNPTEAAEIAKEIGFPILIKAAAGGGGKGMRIVEKEATVKEQMERAISEATSAFGDGSVFIEKYITSPRHIEIQVLADSHGNILHFFERECSIQRRHQKVVEEAPSSILTPELREQMGQAAIKVAQSCDYLGAGTVEFLVDTKLNFYFLEMNTRLQVEHPVTELISGVDLVEQQINIARGEAITLKQENLKINGHAIELRVYAEDSMNDFLPSIGTLNTYKIPVGKGIRVDDGFEEGMDIPIYYDPMLSKLITYGKTREEAIQKMIEAINNYKIEGVSTTLPFGKFVCEHIAFRSGNFDTHFVKNYYTPENLKEELNEEAKLAALIGLKIYLEDQKQLKIPIN</sequence>
<dbReference type="InterPro" id="IPR005479">
    <property type="entry name" value="CPAse_ATP-bd"/>
</dbReference>
<dbReference type="EMBL" id="QTTQ01000011">
    <property type="protein sequence ID" value="REE80330.1"/>
    <property type="molecule type" value="Genomic_DNA"/>
</dbReference>
<keyword evidence="5" id="KW-0460">Magnesium</keyword>
<accession>A0A3D9RKC0</accession>
<name>A0A3D9RKC0_9FLAO</name>
<dbReference type="SUPFAM" id="SSF56059">
    <property type="entry name" value="Glutathione synthetase ATP-binding domain-like"/>
    <property type="match status" value="1"/>
</dbReference>
<keyword evidence="3 7" id="KW-0547">Nucleotide-binding</keyword>
<dbReference type="InterPro" id="IPR005481">
    <property type="entry name" value="BC-like_N"/>
</dbReference>
<dbReference type="UniPathway" id="UPA00655">
    <property type="reaction ID" value="UER00711"/>
</dbReference>
<dbReference type="FunFam" id="3.40.50.20:FF:000010">
    <property type="entry name" value="Propionyl-CoA carboxylase subunit alpha"/>
    <property type="match status" value="1"/>
</dbReference>
<dbReference type="SUPFAM" id="SSF52440">
    <property type="entry name" value="PreATP-grasp domain"/>
    <property type="match status" value="1"/>
</dbReference>
<dbReference type="GO" id="GO:0016874">
    <property type="term" value="F:ligase activity"/>
    <property type="evidence" value="ECO:0007669"/>
    <property type="project" value="UniProtKB-KW"/>
</dbReference>
<protein>
    <submittedName>
        <fullName evidence="10">Propionyl-CoA carboxylase alpha chain</fullName>
    </submittedName>
</protein>
<keyword evidence="1" id="KW-0436">Ligase</keyword>
<dbReference type="OrthoDB" id="9807469at2"/>